<feature type="domain" description="Biopterin-dependent aromatic amino acid hydroxylase family profile" evidence="9">
    <location>
        <begin position="209"/>
        <end position="379"/>
    </location>
</feature>
<gene>
    <name evidence="10" type="ORF">TBRA_LOCUS12023</name>
</gene>
<feature type="binding site" evidence="7">
    <location>
        <position position="212"/>
    </location>
    <ligand>
        <name>Fe cation</name>
        <dbReference type="ChEBI" id="CHEBI:24875"/>
    </ligand>
</feature>
<dbReference type="GO" id="GO:0009072">
    <property type="term" value="P:aromatic amino acid metabolic process"/>
    <property type="evidence" value="ECO:0007669"/>
    <property type="project" value="InterPro"/>
</dbReference>
<evidence type="ECO:0000256" key="5">
    <source>
        <dbReference type="ARBA" id="ARBA00023004"/>
    </source>
</evidence>
<evidence type="ECO:0000256" key="3">
    <source>
        <dbReference type="ARBA" id="ARBA00022723"/>
    </source>
</evidence>
<evidence type="ECO:0000256" key="8">
    <source>
        <dbReference type="SAM" id="MobiDB-lite"/>
    </source>
</evidence>
<organism evidence="10 11">
    <name type="scientific">Trichogramma brassicae</name>
    <dbReference type="NCBI Taxonomy" id="86971"/>
    <lineage>
        <taxon>Eukaryota</taxon>
        <taxon>Metazoa</taxon>
        <taxon>Ecdysozoa</taxon>
        <taxon>Arthropoda</taxon>
        <taxon>Hexapoda</taxon>
        <taxon>Insecta</taxon>
        <taxon>Pterygota</taxon>
        <taxon>Neoptera</taxon>
        <taxon>Endopterygota</taxon>
        <taxon>Hymenoptera</taxon>
        <taxon>Apocrita</taxon>
        <taxon>Proctotrupomorpha</taxon>
        <taxon>Chalcidoidea</taxon>
        <taxon>Trichogrammatidae</taxon>
        <taxon>Trichogramma</taxon>
    </lineage>
</organism>
<dbReference type="GO" id="GO:0005506">
    <property type="term" value="F:iron ion binding"/>
    <property type="evidence" value="ECO:0007669"/>
    <property type="project" value="InterPro"/>
</dbReference>
<dbReference type="SUPFAM" id="SSF56534">
    <property type="entry name" value="Aromatic aminoacid monoxygenases, catalytic and oligomerization domains"/>
    <property type="match status" value="1"/>
</dbReference>
<dbReference type="AlphaFoldDB" id="A0A6H5ISE3"/>
<comment type="cofactor">
    <cofactor evidence="1 7">
        <name>Fe(2+)</name>
        <dbReference type="ChEBI" id="CHEBI:29033"/>
    </cofactor>
</comment>
<evidence type="ECO:0000313" key="10">
    <source>
        <dbReference type="EMBL" id="CAB0040299.1"/>
    </source>
</evidence>
<comment type="similarity">
    <text evidence="2">Belongs to the biopterin-dependent aromatic amino acid hydroxylase family.</text>
</comment>
<proteinExistence type="inferred from homology"/>
<dbReference type="PANTHER" id="PTHR11473">
    <property type="entry name" value="AROMATIC AMINO ACID HYDROXYLASE"/>
    <property type="match status" value="1"/>
</dbReference>
<dbReference type="InterPro" id="IPR019774">
    <property type="entry name" value="Aromatic-AA_hydroxylase_C"/>
</dbReference>
<feature type="compositionally biased region" description="Low complexity" evidence="8">
    <location>
        <begin position="401"/>
        <end position="415"/>
    </location>
</feature>
<dbReference type="Proteomes" id="UP000479190">
    <property type="component" value="Unassembled WGS sequence"/>
</dbReference>
<evidence type="ECO:0000256" key="7">
    <source>
        <dbReference type="PIRSR" id="PIRSR601273-2"/>
    </source>
</evidence>
<feature type="compositionally biased region" description="Polar residues" evidence="8">
    <location>
        <begin position="458"/>
        <end position="468"/>
    </location>
</feature>
<evidence type="ECO:0000256" key="1">
    <source>
        <dbReference type="ARBA" id="ARBA00001954"/>
    </source>
</evidence>
<dbReference type="Pfam" id="PF00351">
    <property type="entry name" value="Biopterin_H"/>
    <property type="match status" value="3"/>
</dbReference>
<keyword evidence="3 7" id="KW-0479">Metal-binding</keyword>
<feature type="region of interest" description="Disordered" evidence="8">
    <location>
        <begin position="399"/>
        <end position="468"/>
    </location>
</feature>
<keyword evidence="4" id="KW-0560">Oxidoreductase</keyword>
<dbReference type="Gene3D" id="1.10.800.10">
    <property type="entry name" value="Aromatic amino acid hydroxylase"/>
    <property type="match status" value="3"/>
</dbReference>
<dbReference type="OrthoDB" id="983542at2759"/>
<dbReference type="GO" id="GO:0043005">
    <property type="term" value="C:neuron projection"/>
    <property type="evidence" value="ECO:0007669"/>
    <property type="project" value="TreeGrafter"/>
</dbReference>
<dbReference type="InterPro" id="IPR001273">
    <property type="entry name" value="ArAA_hydroxylase"/>
</dbReference>
<dbReference type="PROSITE" id="PS51410">
    <property type="entry name" value="BH4_AAA_HYDROXYL_2"/>
    <property type="match status" value="1"/>
</dbReference>
<feature type="binding site" evidence="7">
    <location>
        <position position="217"/>
    </location>
    <ligand>
        <name>Fe cation</name>
        <dbReference type="ChEBI" id="CHEBI:24875"/>
    </ligand>
</feature>
<name>A0A6H5ISE3_9HYME</name>
<dbReference type="GO" id="GO:0004510">
    <property type="term" value="F:tryptophan 5-monooxygenase activity"/>
    <property type="evidence" value="ECO:0007669"/>
    <property type="project" value="TreeGrafter"/>
</dbReference>
<sequence length="468" mass="52738">MSGSGKGLLGMWLYRRDEEWTVKEGSPLHKSRDDLGVNVVHIESRKSMRRGSEYEILVDVECDGKRMEQLTRMLSREVAAINLAQYEEIGTMPHHPPLSAAPSFDFSEVDMVWFPRKIADLDKAQKVLMYGTELDADHPVSNRIRLSLSTFINTKLRLFFRAFRNFSKGFKDPVYRKRREQFADIANNYKYGMPIPKIQYTPEEIKTCDCCHELLGHMPLLANPSFAQFSQELGLASLGAADEDVDKLATLYFFTVEFGLCKQDGELRVYGAGLLSSIAELRHAVSAPAKILRFEPEVTVHQECIITAFQNAYYYSDSIEEAKEKMREFASGIKRAFGLRYNPYTQSVDVLTDAQKITALVSELRGDLCIVSNALRKIQEQDESVDVERIANLLTKGCIASSSGSSSPPSSSSSSAAQQRRRQKNHDDEDSDSSSDDDDSDASPNRDEKQQQQEKQQPISEVSSSYKA</sequence>
<evidence type="ECO:0000256" key="6">
    <source>
        <dbReference type="ARBA" id="ARBA00023033"/>
    </source>
</evidence>
<protein>
    <recommendedName>
        <fullName evidence="9">Biopterin-dependent aromatic amino acid hydroxylase family profile domain-containing protein</fullName>
    </recommendedName>
</protein>
<dbReference type="EMBL" id="CADCXV010001016">
    <property type="protein sequence ID" value="CAB0040299.1"/>
    <property type="molecule type" value="Genomic_DNA"/>
</dbReference>
<dbReference type="InterPro" id="IPR036951">
    <property type="entry name" value="ArAA_hydroxylase_sf"/>
</dbReference>
<keyword evidence="11" id="KW-1185">Reference proteome</keyword>
<dbReference type="PANTHER" id="PTHR11473:SF16">
    <property type="entry name" value="TRYPTOPHAN 5-HYDROXYLASE 2"/>
    <property type="match status" value="1"/>
</dbReference>
<accession>A0A6H5ISE3</accession>
<dbReference type="InterPro" id="IPR045865">
    <property type="entry name" value="ACT-like_dom_sf"/>
</dbReference>
<feature type="compositionally biased region" description="Acidic residues" evidence="8">
    <location>
        <begin position="428"/>
        <end position="441"/>
    </location>
</feature>
<evidence type="ECO:0000313" key="11">
    <source>
        <dbReference type="Proteomes" id="UP000479190"/>
    </source>
</evidence>
<evidence type="ECO:0000256" key="2">
    <source>
        <dbReference type="ARBA" id="ARBA00009712"/>
    </source>
</evidence>
<dbReference type="InterPro" id="IPR036329">
    <property type="entry name" value="Aro-AA_hydroxylase_C_sf"/>
</dbReference>
<dbReference type="SUPFAM" id="SSF55021">
    <property type="entry name" value="ACT-like"/>
    <property type="match status" value="1"/>
</dbReference>
<reference evidence="10 11" key="1">
    <citation type="submission" date="2020-02" db="EMBL/GenBank/DDBJ databases">
        <authorList>
            <person name="Ferguson B K."/>
        </authorList>
    </citation>
    <scope>NUCLEOTIDE SEQUENCE [LARGE SCALE GENOMIC DNA]</scope>
</reference>
<keyword evidence="6" id="KW-0503">Monooxygenase</keyword>
<evidence type="ECO:0000259" key="9">
    <source>
        <dbReference type="PROSITE" id="PS51410"/>
    </source>
</evidence>
<evidence type="ECO:0000256" key="4">
    <source>
        <dbReference type="ARBA" id="ARBA00023002"/>
    </source>
</evidence>
<feature type="binding site" evidence="7">
    <location>
        <position position="257"/>
    </location>
    <ligand>
        <name>Fe cation</name>
        <dbReference type="ChEBI" id="CHEBI:24875"/>
    </ligand>
</feature>
<keyword evidence="5 7" id="KW-0408">Iron</keyword>